<feature type="region of interest" description="Disordered" evidence="1">
    <location>
        <begin position="1046"/>
        <end position="1110"/>
    </location>
</feature>
<dbReference type="EMBL" id="CAKOFQ010006660">
    <property type="protein sequence ID" value="CAH1955277.1"/>
    <property type="molecule type" value="Genomic_DNA"/>
</dbReference>
<name>A0A9P0JLL0_ACAOB</name>
<gene>
    <name evidence="2" type="ORF">ACAOBT_LOCUS1008</name>
</gene>
<feature type="compositionally biased region" description="Basic and acidic residues" evidence="1">
    <location>
        <begin position="1068"/>
        <end position="1098"/>
    </location>
</feature>
<feature type="compositionally biased region" description="Polar residues" evidence="1">
    <location>
        <begin position="1046"/>
        <end position="1057"/>
    </location>
</feature>
<feature type="region of interest" description="Disordered" evidence="1">
    <location>
        <begin position="353"/>
        <end position="379"/>
    </location>
</feature>
<feature type="region of interest" description="Disordered" evidence="1">
    <location>
        <begin position="605"/>
        <end position="640"/>
    </location>
</feature>
<feature type="compositionally biased region" description="Basic and acidic residues" evidence="1">
    <location>
        <begin position="357"/>
        <end position="376"/>
    </location>
</feature>
<dbReference type="OrthoDB" id="6621371at2759"/>
<reference evidence="2" key="1">
    <citation type="submission" date="2022-03" db="EMBL/GenBank/DDBJ databases">
        <authorList>
            <person name="Sayadi A."/>
        </authorList>
    </citation>
    <scope>NUCLEOTIDE SEQUENCE</scope>
</reference>
<evidence type="ECO:0000313" key="2">
    <source>
        <dbReference type="EMBL" id="CAH1955277.1"/>
    </source>
</evidence>
<organism evidence="2 3">
    <name type="scientific">Acanthoscelides obtectus</name>
    <name type="common">Bean weevil</name>
    <name type="synonym">Bruchus obtectus</name>
    <dbReference type="NCBI Taxonomy" id="200917"/>
    <lineage>
        <taxon>Eukaryota</taxon>
        <taxon>Metazoa</taxon>
        <taxon>Ecdysozoa</taxon>
        <taxon>Arthropoda</taxon>
        <taxon>Hexapoda</taxon>
        <taxon>Insecta</taxon>
        <taxon>Pterygota</taxon>
        <taxon>Neoptera</taxon>
        <taxon>Endopterygota</taxon>
        <taxon>Coleoptera</taxon>
        <taxon>Polyphaga</taxon>
        <taxon>Cucujiformia</taxon>
        <taxon>Chrysomeloidea</taxon>
        <taxon>Chrysomelidae</taxon>
        <taxon>Bruchinae</taxon>
        <taxon>Bruchini</taxon>
        <taxon>Acanthoscelides</taxon>
    </lineage>
</organism>
<accession>A0A9P0JLL0</accession>
<feature type="compositionally biased region" description="Low complexity" evidence="1">
    <location>
        <begin position="424"/>
        <end position="441"/>
    </location>
</feature>
<feature type="region of interest" description="Disordered" evidence="1">
    <location>
        <begin position="424"/>
        <end position="478"/>
    </location>
</feature>
<comment type="caution">
    <text evidence="2">The sequence shown here is derived from an EMBL/GenBank/DDBJ whole genome shotgun (WGS) entry which is preliminary data.</text>
</comment>
<sequence length="1124" mass="124933">MSSAAVGTHHSGVGPLSLMSCVRESSPLQDFDSDHEKNVATSNKRRFWNPKKWFRRKSSKVSNEAVAAETVETGKDALRSRSTSELSVVDEGRRRSSSSMHLGLSVSHDSVFHSPNSGSEIELDAAQSSSSLSTCQPHMDCRLQTELNARLRMRRGREDNSEDDEGFPYSSCNSPTTSDGLLLDKTAIKDLPAKSHSTCSDGSLLSMDSYEMDEDLSDPQSRYSSKLSLQEKKSNSDSLNEFGLKSSGAPLNHSAAHHRVAVKPKRTHGVPRRKKGQQLSSALPVTPEVNEDSSIRSISPESGAVTQKDDNVDTDILLSDTVTQLTEAQLKCSSLPPNIKGANDVINLNRSLSSAGSHDETQSRNSNEKTEEKLSLFDRIFPRKSNRKKKDKAKEEQEVVKQEEEVCKETTHIKNEMTDIIQTTHATSSKTQSSHSITISSTKHEVSHSATTHYTGSSSRQRLPPIDIPLSPSYTKKDLGNHKIVSESIPIGNPQIQTQLESFFKQKQNPHSSSPPMALYSSSGESSHPLVERSKPPLSPRGPSAVMSKHEDTSYQSTSVSSSITKISENKSRNEELRSKMKLPGLSSLQQRVLSLNDDVDDGFKSLTDFPPESGRVSKPLAKSQSFKSTKEGSTEAQRNNLKRTAQFLDEERKENVKSSFVKAVSLDSVKNLEEKGEFKRPKRDVYDGKSENEENPEECNVFPDSSITISGPSHTAVVNVTSDNMEEFNMNRKVVEESSSAVSVKEHTVSVTKIHLKQETQTSHTTNSVVKSPVPEFINKQLNKVDPVPASNIILSIVSPKVVEDPKPIFTFDEPATKPPSIRKFSKEDVEIIEKNDLPEKSVTSEANINLQPKFKKNEKSFRKSSVTSTIEFIANEKICLNYKSSSLDSLKSTSDKSSQDSLDMLVTAKERSVISEPVVLRKKSIATKKEEEPELMKVFARRSLKLKDSDVESLQDSLSDTKSRDSDKENVTGSPVELRNDCFKKPASDEKEVARRSIIRAASLEEKNSKDPLVEIKLSDKTRNSETNVPVAYRKMLNSNPFLGQRAMSASTPRTETAVKKQLSLTERRKTDQWITKSKDEEEKDEKLSDVKKDLTAESNNFSKRKAEWEKRAQLAQLKKSP</sequence>
<feature type="compositionally biased region" description="Low complexity" evidence="1">
    <location>
        <begin position="554"/>
        <end position="567"/>
    </location>
</feature>
<feature type="compositionally biased region" description="Polar residues" evidence="1">
    <location>
        <begin position="126"/>
        <end position="136"/>
    </location>
</feature>
<evidence type="ECO:0000256" key="1">
    <source>
        <dbReference type="SAM" id="MobiDB-lite"/>
    </source>
</evidence>
<feature type="compositionally biased region" description="Low complexity" evidence="1">
    <location>
        <begin position="512"/>
        <end position="523"/>
    </location>
</feature>
<feature type="compositionally biased region" description="Basic and acidic residues" evidence="1">
    <location>
        <begin position="568"/>
        <end position="579"/>
    </location>
</feature>
<proteinExistence type="predicted"/>
<protein>
    <recommendedName>
        <fullName evidence="4">DUF4592 domain-containing protein</fullName>
    </recommendedName>
</protein>
<feature type="region of interest" description="Disordered" evidence="1">
    <location>
        <begin position="952"/>
        <end position="993"/>
    </location>
</feature>
<feature type="region of interest" description="Disordered" evidence="1">
    <location>
        <begin position="64"/>
        <end position="136"/>
    </location>
</feature>
<feature type="region of interest" description="Disordered" evidence="1">
    <location>
        <begin position="505"/>
        <end position="584"/>
    </location>
</feature>
<keyword evidence="3" id="KW-1185">Reference proteome</keyword>
<feature type="compositionally biased region" description="Polar residues" evidence="1">
    <location>
        <begin position="448"/>
        <end position="461"/>
    </location>
</feature>
<feature type="compositionally biased region" description="Basic and acidic residues" evidence="1">
    <location>
        <begin position="961"/>
        <end position="972"/>
    </location>
</feature>
<evidence type="ECO:0008006" key="4">
    <source>
        <dbReference type="Google" id="ProtNLM"/>
    </source>
</evidence>
<dbReference type="Proteomes" id="UP001152888">
    <property type="component" value="Unassembled WGS sequence"/>
</dbReference>
<feature type="compositionally biased region" description="Basic residues" evidence="1">
    <location>
        <begin position="255"/>
        <end position="276"/>
    </location>
</feature>
<feature type="compositionally biased region" description="Basic and acidic residues" evidence="1">
    <location>
        <begin position="980"/>
        <end position="993"/>
    </location>
</feature>
<feature type="region of interest" description="Disordered" evidence="1">
    <location>
        <begin position="212"/>
        <end position="311"/>
    </location>
</feature>
<feature type="region of interest" description="Disordered" evidence="1">
    <location>
        <begin position="156"/>
        <end position="175"/>
    </location>
</feature>
<evidence type="ECO:0000313" key="3">
    <source>
        <dbReference type="Proteomes" id="UP001152888"/>
    </source>
</evidence>
<dbReference type="AlphaFoldDB" id="A0A9P0JLL0"/>
<feature type="compositionally biased region" description="Polar residues" evidence="1">
    <location>
        <begin position="218"/>
        <end position="228"/>
    </location>
</feature>